<sequence length="92" mass="10275">MAYIYQTSTMGEAHIRVALVARGFADLLVHRVNSLGLAHGDALWFITKDKQLATSWLFFTSPGMADVKICFVDSYGEAGWQTPHSFKGRFGY</sequence>
<dbReference type="OrthoDB" id="5954015at2"/>
<reference evidence="2 3" key="1">
    <citation type="submission" date="2018-08" db="EMBL/GenBank/DDBJ databases">
        <title>Paraburkholderia sp. DHOM06 isolated from forest soil.</title>
        <authorList>
            <person name="Gao Z.-H."/>
            <person name="Qiu L.-H."/>
        </authorList>
    </citation>
    <scope>NUCLEOTIDE SEQUENCE [LARGE SCALE GENOMIC DNA]</scope>
    <source>
        <strain evidence="2 3">DHOM06</strain>
    </source>
</reference>
<dbReference type="EMBL" id="QRGA01000028">
    <property type="protein sequence ID" value="RDU94723.1"/>
    <property type="molecule type" value="Genomic_DNA"/>
</dbReference>
<keyword evidence="3" id="KW-1185">Reference proteome</keyword>
<accession>A0A3D8JNL2</accession>
<proteinExistence type="predicted"/>
<evidence type="ECO:0000313" key="2">
    <source>
        <dbReference type="EMBL" id="RDU94723.1"/>
    </source>
</evidence>
<dbReference type="RefSeq" id="WP_115537716.1">
    <property type="nucleotide sequence ID" value="NZ_QRGA01000028.1"/>
</dbReference>
<feature type="domain" description="7(1) septoil knot" evidence="1">
    <location>
        <begin position="1"/>
        <end position="81"/>
    </location>
</feature>
<protein>
    <recommendedName>
        <fullName evidence="1">7(1) septoil knot domain-containing protein</fullName>
    </recommendedName>
</protein>
<evidence type="ECO:0000313" key="3">
    <source>
        <dbReference type="Proteomes" id="UP000256838"/>
    </source>
</evidence>
<dbReference type="AlphaFoldDB" id="A0A3D8JNL2"/>
<name>A0A3D8JNL2_9BURK</name>
<organism evidence="2 3">
    <name type="scientific">Trinickia dinghuensis</name>
    <dbReference type="NCBI Taxonomy" id="2291023"/>
    <lineage>
        <taxon>Bacteria</taxon>
        <taxon>Pseudomonadati</taxon>
        <taxon>Pseudomonadota</taxon>
        <taxon>Betaproteobacteria</taxon>
        <taxon>Burkholderiales</taxon>
        <taxon>Burkholderiaceae</taxon>
        <taxon>Trinickia</taxon>
    </lineage>
</organism>
<comment type="caution">
    <text evidence="2">The sequence shown here is derived from an EMBL/GenBank/DDBJ whole genome shotgun (WGS) entry which is preliminary data.</text>
</comment>
<dbReference type="Proteomes" id="UP000256838">
    <property type="component" value="Unassembled WGS sequence"/>
</dbReference>
<dbReference type="InterPro" id="IPR046148">
    <property type="entry name" value="Septknot"/>
</dbReference>
<gene>
    <name evidence="2" type="ORF">DWV00_32485</name>
</gene>
<dbReference type="Pfam" id="PF19647">
    <property type="entry name" value="Septknot"/>
    <property type="match status" value="1"/>
</dbReference>
<evidence type="ECO:0000259" key="1">
    <source>
        <dbReference type="Pfam" id="PF19647"/>
    </source>
</evidence>